<dbReference type="Gramene" id="Pp3c1_27550V3.1">
    <property type="protein sequence ID" value="Pp3c1_27550V3.1"/>
    <property type="gene ID" value="Pp3c1_27550"/>
</dbReference>
<sequence length="110" mass="12509">MMLNCLLRRPRRRNRMRLGVQTLSMGNLLDWEILKLKPKAVWLRCPKDLIAEEGDKFYHPMTCSSNRPHVIVSVFSQSSSVLRAGNIVGLLAQQSGSKTIKNLLSRETSD</sequence>
<reference evidence="1 2" key="2">
    <citation type="journal article" date="2018" name="Plant J.">
        <title>The Physcomitrella patens chromosome-scale assembly reveals moss genome structure and evolution.</title>
        <authorList>
            <person name="Lang D."/>
            <person name="Ullrich K.K."/>
            <person name="Murat F."/>
            <person name="Fuchs J."/>
            <person name="Jenkins J."/>
            <person name="Haas F.B."/>
            <person name="Piednoel M."/>
            <person name="Gundlach H."/>
            <person name="Van Bel M."/>
            <person name="Meyberg R."/>
            <person name="Vives C."/>
            <person name="Morata J."/>
            <person name="Symeonidi A."/>
            <person name="Hiss M."/>
            <person name="Muchero W."/>
            <person name="Kamisugi Y."/>
            <person name="Saleh O."/>
            <person name="Blanc G."/>
            <person name="Decker E.L."/>
            <person name="van Gessel N."/>
            <person name="Grimwood J."/>
            <person name="Hayes R.D."/>
            <person name="Graham S.W."/>
            <person name="Gunter L.E."/>
            <person name="McDaniel S.F."/>
            <person name="Hoernstein S.N.W."/>
            <person name="Larsson A."/>
            <person name="Li F.W."/>
            <person name="Perroud P.F."/>
            <person name="Phillips J."/>
            <person name="Ranjan P."/>
            <person name="Rokshar D.S."/>
            <person name="Rothfels C.J."/>
            <person name="Schneider L."/>
            <person name="Shu S."/>
            <person name="Stevenson D.W."/>
            <person name="Thummler F."/>
            <person name="Tillich M."/>
            <person name="Villarreal Aguilar J.C."/>
            <person name="Widiez T."/>
            <person name="Wong G.K."/>
            <person name="Wymore A."/>
            <person name="Zhang Y."/>
            <person name="Zimmer A.D."/>
            <person name="Quatrano R.S."/>
            <person name="Mayer K.F.X."/>
            <person name="Goodstein D."/>
            <person name="Casacuberta J.M."/>
            <person name="Vandepoele K."/>
            <person name="Reski R."/>
            <person name="Cuming A.C."/>
            <person name="Tuskan G.A."/>
            <person name="Maumus F."/>
            <person name="Salse J."/>
            <person name="Schmutz J."/>
            <person name="Rensing S.A."/>
        </authorList>
    </citation>
    <scope>NUCLEOTIDE SEQUENCE [LARGE SCALE GENOMIC DNA]</scope>
    <source>
        <strain evidence="1 2">cv. Gransden 2004</strain>
    </source>
</reference>
<organism evidence="1 2">
    <name type="scientific">Physcomitrium patens</name>
    <name type="common">Spreading-leaved earth moss</name>
    <name type="synonym">Physcomitrella patens</name>
    <dbReference type="NCBI Taxonomy" id="3218"/>
    <lineage>
        <taxon>Eukaryota</taxon>
        <taxon>Viridiplantae</taxon>
        <taxon>Streptophyta</taxon>
        <taxon>Embryophyta</taxon>
        <taxon>Bryophyta</taxon>
        <taxon>Bryophytina</taxon>
        <taxon>Bryopsida</taxon>
        <taxon>Funariidae</taxon>
        <taxon>Funariales</taxon>
        <taxon>Funariaceae</taxon>
        <taxon>Physcomitrium</taxon>
    </lineage>
</organism>
<dbReference type="EnsemblPlants" id="Pp3c1_27550V3.1">
    <property type="protein sequence ID" value="Pp3c1_27550V3.1"/>
    <property type="gene ID" value="Pp3c1_27550"/>
</dbReference>
<name>A0A7I4BUY2_PHYPA</name>
<protein>
    <submittedName>
        <fullName evidence="1">Uncharacterized protein</fullName>
    </submittedName>
</protein>
<proteinExistence type="predicted"/>
<dbReference type="EMBL" id="ABEU02000001">
    <property type="status" value="NOT_ANNOTATED_CDS"/>
    <property type="molecule type" value="Genomic_DNA"/>
</dbReference>
<evidence type="ECO:0000313" key="1">
    <source>
        <dbReference type="EnsemblPlants" id="Pp3c1_27550V3.1"/>
    </source>
</evidence>
<accession>A0A7I4BUY2</accession>
<reference evidence="1 2" key="1">
    <citation type="journal article" date="2008" name="Science">
        <title>The Physcomitrella genome reveals evolutionary insights into the conquest of land by plants.</title>
        <authorList>
            <person name="Rensing S."/>
            <person name="Lang D."/>
            <person name="Zimmer A."/>
            <person name="Terry A."/>
            <person name="Salamov A."/>
            <person name="Shapiro H."/>
            <person name="Nishiyama T."/>
            <person name="Perroud P.-F."/>
            <person name="Lindquist E."/>
            <person name="Kamisugi Y."/>
            <person name="Tanahashi T."/>
            <person name="Sakakibara K."/>
            <person name="Fujita T."/>
            <person name="Oishi K."/>
            <person name="Shin-I T."/>
            <person name="Kuroki Y."/>
            <person name="Toyoda A."/>
            <person name="Suzuki Y."/>
            <person name="Hashimoto A."/>
            <person name="Yamaguchi K."/>
            <person name="Sugano A."/>
            <person name="Kohara Y."/>
            <person name="Fujiyama A."/>
            <person name="Anterola A."/>
            <person name="Aoki S."/>
            <person name="Ashton N."/>
            <person name="Barbazuk W.B."/>
            <person name="Barker E."/>
            <person name="Bennetzen J."/>
            <person name="Bezanilla M."/>
            <person name="Blankenship R."/>
            <person name="Cho S.H."/>
            <person name="Dutcher S."/>
            <person name="Estelle M."/>
            <person name="Fawcett J.A."/>
            <person name="Gundlach H."/>
            <person name="Hanada K."/>
            <person name="Heyl A."/>
            <person name="Hicks K.A."/>
            <person name="Hugh J."/>
            <person name="Lohr M."/>
            <person name="Mayer K."/>
            <person name="Melkozernov A."/>
            <person name="Murata T."/>
            <person name="Nelson D."/>
            <person name="Pils B."/>
            <person name="Prigge M."/>
            <person name="Reiss B."/>
            <person name="Renner T."/>
            <person name="Rombauts S."/>
            <person name="Rushton P."/>
            <person name="Sanderfoot A."/>
            <person name="Schween G."/>
            <person name="Shiu S.-H."/>
            <person name="Stueber K."/>
            <person name="Theodoulou F.L."/>
            <person name="Tu H."/>
            <person name="Van de Peer Y."/>
            <person name="Verrier P.J."/>
            <person name="Waters E."/>
            <person name="Wood A."/>
            <person name="Yang L."/>
            <person name="Cove D."/>
            <person name="Cuming A."/>
            <person name="Hasebe M."/>
            <person name="Lucas S."/>
            <person name="Mishler D.B."/>
            <person name="Reski R."/>
            <person name="Grigoriev I."/>
            <person name="Quatrano R.S."/>
            <person name="Boore J.L."/>
        </authorList>
    </citation>
    <scope>NUCLEOTIDE SEQUENCE [LARGE SCALE GENOMIC DNA]</scope>
    <source>
        <strain evidence="1 2">cv. Gransden 2004</strain>
    </source>
</reference>
<reference evidence="1" key="3">
    <citation type="submission" date="2020-12" db="UniProtKB">
        <authorList>
            <consortium name="EnsemblPlants"/>
        </authorList>
    </citation>
    <scope>IDENTIFICATION</scope>
</reference>
<keyword evidence="2" id="KW-1185">Reference proteome</keyword>
<dbReference type="Proteomes" id="UP000006727">
    <property type="component" value="Chromosome 1"/>
</dbReference>
<evidence type="ECO:0000313" key="2">
    <source>
        <dbReference type="Proteomes" id="UP000006727"/>
    </source>
</evidence>
<dbReference type="AlphaFoldDB" id="A0A7I4BUY2"/>
<dbReference type="InParanoid" id="A0A7I4BUY2"/>